<accession>A0A8H4VKR1</accession>
<evidence type="ECO:0000313" key="4">
    <source>
        <dbReference type="Proteomes" id="UP000521872"/>
    </source>
</evidence>
<dbReference type="Proteomes" id="UP000521872">
    <property type="component" value="Unassembled WGS sequence"/>
</dbReference>
<comment type="caution">
    <text evidence="3">The sequence shown here is derived from an EMBL/GenBank/DDBJ whole genome shotgun (WGS) entry which is preliminary data.</text>
</comment>
<feature type="compositionally biased region" description="Acidic residues" evidence="1">
    <location>
        <begin position="419"/>
        <end position="442"/>
    </location>
</feature>
<feature type="region of interest" description="Disordered" evidence="1">
    <location>
        <begin position="406"/>
        <end position="442"/>
    </location>
</feature>
<proteinExistence type="predicted"/>
<feature type="domain" description="F-box" evidence="2">
    <location>
        <begin position="5"/>
        <end position="57"/>
    </location>
</feature>
<dbReference type="EMBL" id="JAACJL010000057">
    <property type="protein sequence ID" value="KAF4611580.1"/>
    <property type="molecule type" value="Genomic_DNA"/>
</dbReference>
<dbReference type="InterPro" id="IPR036047">
    <property type="entry name" value="F-box-like_dom_sf"/>
</dbReference>
<evidence type="ECO:0000256" key="1">
    <source>
        <dbReference type="SAM" id="MobiDB-lite"/>
    </source>
</evidence>
<evidence type="ECO:0000313" key="3">
    <source>
        <dbReference type="EMBL" id="KAF4611580.1"/>
    </source>
</evidence>
<dbReference type="SUPFAM" id="SSF81383">
    <property type="entry name" value="F-box domain"/>
    <property type="match status" value="1"/>
</dbReference>
<reference evidence="3 4" key="1">
    <citation type="submission" date="2019-12" db="EMBL/GenBank/DDBJ databases">
        <authorList>
            <person name="Floudas D."/>
            <person name="Bentzer J."/>
            <person name="Ahren D."/>
            <person name="Johansson T."/>
            <person name="Persson P."/>
            <person name="Tunlid A."/>
        </authorList>
    </citation>
    <scope>NUCLEOTIDE SEQUENCE [LARGE SCALE GENOMIC DNA]</scope>
    <source>
        <strain evidence="3 4">CBS 102.39</strain>
    </source>
</reference>
<protein>
    <recommendedName>
        <fullName evidence="2">F-box domain-containing protein</fullName>
    </recommendedName>
</protein>
<keyword evidence="4" id="KW-1185">Reference proteome</keyword>
<name>A0A8H4VKR1_9AGAR</name>
<dbReference type="AlphaFoldDB" id="A0A8H4VKR1"/>
<sequence length="442" mass="50182">MEKFPPEIASYIFKFAVEAESECTAARSRLAVQLSSVCKSWRKVALMTPHLWTHIYISTRKEYSEEWLSILEEWISRSKCLLIDVVFVPFLNEEVEAQVQAGLSVDTTVEELKLVAALTKSIGKWRSFVSCRNREPHDLFHTILVKTNGQKFLSLTELEVRSMTPADCIDAIERSPLLRSFSALEMMPLPNPEYQAVVHKSLEVLNLASGWWGSHSVETVLSRFIFPKLHETFLDLADEFIQKPVVEFFERHRHDGPSPSKLMKLHLNFGEDIKTGTVFKQIAGFLPNLTELTLDYQFPAELNEGELVYLWLSGSPEKNPAPYVPPLPKLQSLEYYIGTRLPRRKTPFRLWPFILALFPIALKGGDPPSLRPELKTFITNCTFSYKEKLSESITALRDAGIVYEEVDRSPASDKTSAEGDSESNDEGVEETDSDSELDASDN</sequence>
<gene>
    <name evidence="3" type="ORF">D9613_004538</name>
</gene>
<feature type="compositionally biased region" description="Basic and acidic residues" evidence="1">
    <location>
        <begin position="406"/>
        <end position="417"/>
    </location>
</feature>
<organism evidence="3 4">
    <name type="scientific">Agrocybe pediades</name>
    <dbReference type="NCBI Taxonomy" id="84607"/>
    <lineage>
        <taxon>Eukaryota</taxon>
        <taxon>Fungi</taxon>
        <taxon>Dikarya</taxon>
        <taxon>Basidiomycota</taxon>
        <taxon>Agaricomycotina</taxon>
        <taxon>Agaricomycetes</taxon>
        <taxon>Agaricomycetidae</taxon>
        <taxon>Agaricales</taxon>
        <taxon>Agaricineae</taxon>
        <taxon>Strophariaceae</taxon>
        <taxon>Agrocybe</taxon>
    </lineage>
</organism>
<evidence type="ECO:0000259" key="2">
    <source>
        <dbReference type="Pfam" id="PF12937"/>
    </source>
</evidence>
<dbReference type="InterPro" id="IPR001810">
    <property type="entry name" value="F-box_dom"/>
</dbReference>
<dbReference type="Pfam" id="PF12937">
    <property type="entry name" value="F-box-like"/>
    <property type="match status" value="1"/>
</dbReference>
<dbReference type="Gene3D" id="1.20.1280.50">
    <property type="match status" value="1"/>
</dbReference>